<dbReference type="PANTHER" id="PTHR42648:SF24">
    <property type="entry name" value="INTEGRASE CATALYTIC DOMAIN-CONTAINING PROTEIN"/>
    <property type="match status" value="1"/>
</dbReference>
<evidence type="ECO:0000313" key="4">
    <source>
        <dbReference type="EMBL" id="KAK3275484.1"/>
    </source>
</evidence>
<reference evidence="4 5" key="1">
    <citation type="journal article" date="2015" name="Genome Biol. Evol.">
        <title>Comparative Genomics of a Bacterivorous Green Alga Reveals Evolutionary Causalities and Consequences of Phago-Mixotrophic Mode of Nutrition.</title>
        <authorList>
            <person name="Burns J.A."/>
            <person name="Paasch A."/>
            <person name="Narechania A."/>
            <person name="Kim E."/>
        </authorList>
    </citation>
    <scope>NUCLEOTIDE SEQUENCE [LARGE SCALE GENOMIC DNA]</scope>
    <source>
        <strain evidence="4 5">PLY_AMNH</strain>
    </source>
</reference>
<dbReference type="SUPFAM" id="SSF53098">
    <property type="entry name" value="Ribonuclease H-like"/>
    <property type="match status" value="1"/>
</dbReference>
<dbReference type="InterPro" id="IPR036397">
    <property type="entry name" value="RNaseH_sf"/>
</dbReference>
<dbReference type="Proteomes" id="UP001190700">
    <property type="component" value="Unassembled WGS sequence"/>
</dbReference>
<dbReference type="EMBL" id="LGRX02007196">
    <property type="protein sequence ID" value="KAK3275484.1"/>
    <property type="molecule type" value="Genomic_DNA"/>
</dbReference>
<dbReference type="GO" id="GO:0015074">
    <property type="term" value="P:DNA integration"/>
    <property type="evidence" value="ECO:0007669"/>
    <property type="project" value="InterPro"/>
</dbReference>
<protein>
    <recommendedName>
        <fullName evidence="3">Integrase catalytic domain-containing protein</fullName>
    </recommendedName>
</protein>
<accession>A0AAE0GCB4</accession>
<dbReference type="InterPro" id="IPR013103">
    <property type="entry name" value="RVT_2"/>
</dbReference>
<evidence type="ECO:0000259" key="3">
    <source>
        <dbReference type="PROSITE" id="PS50994"/>
    </source>
</evidence>
<organism evidence="4 5">
    <name type="scientific">Cymbomonas tetramitiformis</name>
    <dbReference type="NCBI Taxonomy" id="36881"/>
    <lineage>
        <taxon>Eukaryota</taxon>
        <taxon>Viridiplantae</taxon>
        <taxon>Chlorophyta</taxon>
        <taxon>Pyramimonadophyceae</taxon>
        <taxon>Pyramimonadales</taxon>
        <taxon>Pyramimonadaceae</taxon>
        <taxon>Cymbomonas</taxon>
    </lineage>
</organism>
<dbReference type="InterPro" id="IPR012337">
    <property type="entry name" value="RNaseH-like_sf"/>
</dbReference>
<dbReference type="PANTHER" id="PTHR42648">
    <property type="entry name" value="TRANSPOSASE, PUTATIVE-RELATED"/>
    <property type="match status" value="1"/>
</dbReference>
<keyword evidence="5" id="KW-1185">Reference proteome</keyword>
<dbReference type="GO" id="GO:0046872">
    <property type="term" value="F:metal ion binding"/>
    <property type="evidence" value="ECO:0007669"/>
    <property type="project" value="UniProtKB-KW"/>
</dbReference>
<dbReference type="Pfam" id="PF25597">
    <property type="entry name" value="SH3_retrovirus"/>
    <property type="match status" value="1"/>
</dbReference>
<keyword evidence="1" id="KW-0479">Metal-binding</keyword>
<dbReference type="Pfam" id="PF07727">
    <property type="entry name" value="RVT_2"/>
    <property type="match status" value="1"/>
</dbReference>
<dbReference type="GO" id="GO:0016787">
    <property type="term" value="F:hydrolase activity"/>
    <property type="evidence" value="ECO:0007669"/>
    <property type="project" value="UniProtKB-KW"/>
</dbReference>
<dbReference type="PROSITE" id="PS50994">
    <property type="entry name" value="INTEGRASE"/>
    <property type="match status" value="1"/>
</dbReference>
<feature type="domain" description="Integrase catalytic" evidence="3">
    <location>
        <begin position="709"/>
        <end position="889"/>
    </location>
</feature>
<dbReference type="Gene3D" id="3.30.420.10">
    <property type="entry name" value="Ribonuclease H-like superfamily/Ribonuclease H"/>
    <property type="match status" value="1"/>
</dbReference>
<proteinExistence type="predicted"/>
<dbReference type="GO" id="GO:0003676">
    <property type="term" value="F:nucleic acid binding"/>
    <property type="evidence" value="ECO:0007669"/>
    <property type="project" value="InterPro"/>
</dbReference>
<evidence type="ECO:0000256" key="2">
    <source>
        <dbReference type="ARBA" id="ARBA00022801"/>
    </source>
</evidence>
<name>A0AAE0GCB4_9CHLO</name>
<sequence>MDDLDDFTEGLKKSKSDDVDDCCTAQSEITMEGATAIASEVLTAILKQITTENTFDVVQRCGKDGLKAYRKMRAKVKPQLFGQLANAVGRLGKLTVDSTYKYYGGEHLDAITIEVTVLANAVAAMPSCYSTVVTDIGREAKPTLESPVQQSEYFYINILKQRGETTLHDRAAPATETAAAAQSRQAAEKKVNDEKRQVCAVCSGKHSSETCWVVNPSDMEAYLKKNPANAVAIRERIAQRKLRVESKKNEEKCAAAVMTEDEVWKLEDHEEVPIACSAVTSVGDQLARNDGELLQGSWLHGVSHRDERDLANVQHEFSRTEVAASVVDGTNERRVLHFDSMATKSVWNRLCYFENGTVNPTEAVSFKVMGETVTTSRGGGVGYVRVWNKVTKKQDMLRVQAQYVTESSFNLISAVALEDAYDLYAQLGDRELSTRDGSSKYELVREGKVFILPECDVQETACPAAAEAVRDAVDWKFTEFKRWNDEKGPFEVDMCADKHNRQLETYFSVNNSVFDQVLTGKAFYGNMPYTDEFIGKLLVKILMDFKKDPSSTKFLLVMPHKPQAEWWTLTGKLELLETYSKGSVIFSARRDQCYRVEELTEAEPGRVYIRGTPWPVSIFNLDQFTVGRIDAKILAHVRLGHVCDKYIAVMDMQGMDLGVNSEELKLSPVQRCSEQCLSCQVAKPVRPSQAMDKGRVRKVHRKEVKKRERSTRLGQLTFTDHGGPFVVSENGYRGYTIHLDDYVEFGHIYIWKRKLEYTDALKDYRTVIRTIGRVVLNEELDVEEVVYDVDVLVLHSDNDSTMIAGQAKKYCEDNGILQRTTSPYLHENNARAETYNRLLQSMTRAMLMTTGMPATMWPLALRHAVYLLNRIVKANLGMLTTMHVLGQQKQADLSNLRVFGCRAYAFVDASLRTKLDDRATPLVYVGQDERSTAYLLWSATRRTVVRSGMVRFDERVNDVGKLVLSWDPAKLRPLRSIFDFRLDARYWRTFVGTASRIIDISVYCEEVVCSSAKEAHELPYQVFLFRDIGRGSAAVDVPEVSVRFPVQHVAAVAHSEKERWLPVGVTEPKNWTQLLAAPDVKEWLESDNNEECALITVKKAIKPVPELPAGVKAVPMKAIYKAKLDTANLSLVLGLETFVLDVVTCFLNSDLDMDASIYVRWPSGREVRGTNYGLLLKSIYGLRQAPRVWYNTSKAWLLKYDNRMRVSNIDPCLFFIFIPNVLVVLLYIHVDDYVRMTSSREWKCAFFSAFHAQWPCIDRGVLTEILGMKIIFSDTGFLRECRMSQEGLILQMLERYGMTECNPSPTPMEPKLSSMPVDPKEPTVTYPYANLAKELMWVARCSRADILTAVCYLARFVHCYGEVHWKHLLRVPKFLKGTAGECMALQCSERVSHTAKLVVTAYSDSDHAADKVTRRSVTGSLVRLNGSTVMYSSRLQKTVAISTTDGELVALSETARDSEYIANLLSEFMPAELPVVLHGDNHASVYQAENALNNTAT</sequence>
<evidence type="ECO:0000256" key="1">
    <source>
        <dbReference type="ARBA" id="ARBA00022723"/>
    </source>
</evidence>
<dbReference type="InterPro" id="IPR001584">
    <property type="entry name" value="Integrase_cat-core"/>
</dbReference>
<dbReference type="InterPro" id="IPR039537">
    <property type="entry name" value="Retrotran_Ty1/copia-like"/>
</dbReference>
<keyword evidence="2" id="KW-0378">Hydrolase</keyword>
<dbReference type="InterPro" id="IPR057670">
    <property type="entry name" value="SH3_retrovirus"/>
</dbReference>
<comment type="caution">
    <text evidence="4">The sequence shown here is derived from an EMBL/GenBank/DDBJ whole genome shotgun (WGS) entry which is preliminary data.</text>
</comment>
<gene>
    <name evidence="4" type="ORF">CYMTET_16391</name>
</gene>
<evidence type="ECO:0000313" key="5">
    <source>
        <dbReference type="Proteomes" id="UP001190700"/>
    </source>
</evidence>
<dbReference type="CDD" id="cd09272">
    <property type="entry name" value="RNase_HI_RT_Ty1"/>
    <property type="match status" value="1"/>
</dbReference>